<reference evidence="3" key="2">
    <citation type="journal article" name="Front. Microbiol.">
        <title>Degradative Capacity of Two Strains of Rhodonia placenta: From Phenotype to Genotype.</title>
        <authorList>
            <person name="Kolle M."/>
            <person name="Horta M.A.C."/>
            <person name="Nowrousian M."/>
            <person name="Ohm R.A."/>
            <person name="Benz J.P."/>
            <person name="Pilgard A."/>
        </authorList>
    </citation>
    <scope>NUCLEOTIDE SEQUENCE</scope>
    <source>
        <strain evidence="3">FPRL280</strain>
    </source>
</reference>
<organism evidence="3 4">
    <name type="scientific">Rhodonia placenta</name>
    <dbReference type="NCBI Taxonomy" id="104341"/>
    <lineage>
        <taxon>Eukaryota</taxon>
        <taxon>Fungi</taxon>
        <taxon>Dikarya</taxon>
        <taxon>Basidiomycota</taxon>
        <taxon>Agaricomycotina</taxon>
        <taxon>Agaricomycetes</taxon>
        <taxon>Polyporales</taxon>
        <taxon>Adustoporiaceae</taxon>
        <taxon>Rhodonia</taxon>
    </lineage>
</organism>
<dbReference type="PANTHER" id="PTHR38248:SF2">
    <property type="entry name" value="FUNK1 11"/>
    <property type="match status" value="1"/>
</dbReference>
<dbReference type="InterPro" id="IPR011009">
    <property type="entry name" value="Kinase-like_dom_sf"/>
</dbReference>
<feature type="compositionally biased region" description="Acidic residues" evidence="1">
    <location>
        <begin position="376"/>
        <end position="388"/>
    </location>
</feature>
<protein>
    <recommendedName>
        <fullName evidence="2">Fungal-type protein kinase domain-containing protein</fullName>
    </recommendedName>
</protein>
<evidence type="ECO:0000259" key="2">
    <source>
        <dbReference type="Pfam" id="PF17667"/>
    </source>
</evidence>
<feature type="compositionally biased region" description="Polar residues" evidence="1">
    <location>
        <begin position="473"/>
        <end position="483"/>
    </location>
</feature>
<dbReference type="PANTHER" id="PTHR38248">
    <property type="entry name" value="FUNK1 6"/>
    <property type="match status" value="1"/>
</dbReference>
<feature type="region of interest" description="Disordered" evidence="1">
    <location>
        <begin position="359"/>
        <end position="396"/>
    </location>
</feature>
<proteinExistence type="predicted"/>
<reference evidence="3" key="1">
    <citation type="submission" date="2020-11" db="EMBL/GenBank/DDBJ databases">
        <authorList>
            <person name="Koelle M."/>
            <person name="Horta M.A.C."/>
            <person name="Nowrousian M."/>
            <person name="Ohm R.A."/>
            <person name="Benz P."/>
            <person name="Pilgard A."/>
        </authorList>
    </citation>
    <scope>NUCLEOTIDE SEQUENCE</scope>
    <source>
        <strain evidence="3">FPRL280</strain>
    </source>
</reference>
<accession>A0A8H7NST4</accession>
<dbReference type="Proteomes" id="UP000639403">
    <property type="component" value="Unassembled WGS sequence"/>
</dbReference>
<evidence type="ECO:0000313" key="3">
    <source>
        <dbReference type="EMBL" id="KAF9800849.1"/>
    </source>
</evidence>
<feature type="region of interest" description="Disordered" evidence="1">
    <location>
        <begin position="426"/>
        <end position="483"/>
    </location>
</feature>
<sequence length="505" mass="57010">MNNSPTGRSTIGYVAFDIRGKRLVFMRDSWPLDSSLRKTERTVYQDLWRNGVKNIARPISGEIVKSGDKVHRTITQKYRDTAHGKDTRARIHFRLITDEIYEPLDNCKCSYKLILVLSDALLAHYLAWTKADILHCDISMNNIMVKCTGPKVGQVEGILNDWDLCKYESELKKGSSHPTHPGTWQFSSAMLLQYPIKLRQVSDDLESFVHILHWTILMWYEHSLSGLSSELRHLVSRTYDEFETFVDYDTGGFHIFNYMLLGKLPFANLSSKPLERLTNKLAGICEEHYNASSTKEQIAKLEDIKIQKGKKSPSQPPAAPVEIDISVRGDDPAELKIQKGKKSPSQPPAAPVEIDISVRGDDPAEHSGSQEGAESSGEEGAESSDEEDARPLLDTSTKPKLQEHFWIWQAFREVIKYMEKNSNTQITNDKVDKPQFTQATESSAQQSTRGLKRSAQSSNESSRSSKRPRTTKGALTTSSSMDSTFKRTRMNSLMIALKLRGYCAL</sequence>
<feature type="compositionally biased region" description="Polar residues" evidence="1">
    <location>
        <begin position="435"/>
        <end position="449"/>
    </location>
</feature>
<dbReference type="Pfam" id="PF17667">
    <property type="entry name" value="Pkinase_fungal"/>
    <property type="match status" value="1"/>
</dbReference>
<comment type="caution">
    <text evidence="3">The sequence shown here is derived from an EMBL/GenBank/DDBJ whole genome shotgun (WGS) entry which is preliminary data.</text>
</comment>
<gene>
    <name evidence="3" type="ORF">IEO21_10280</name>
</gene>
<dbReference type="AlphaFoldDB" id="A0A8H7NST4"/>
<dbReference type="SUPFAM" id="SSF56112">
    <property type="entry name" value="Protein kinase-like (PK-like)"/>
    <property type="match status" value="1"/>
</dbReference>
<name>A0A8H7NST4_9APHY</name>
<feature type="region of interest" description="Disordered" evidence="1">
    <location>
        <begin position="306"/>
        <end position="329"/>
    </location>
</feature>
<feature type="compositionally biased region" description="Low complexity" evidence="1">
    <location>
        <begin position="453"/>
        <end position="462"/>
    </location>
</feature>
<evidence type="ECO:0000256" key="1">
    <source>
        <dbReference type="SAM" id="MobiDB-lite"/>
    </source>
</evidence>
<dbReference type="EMBL" id="JADOXO010000732">
    <property type="protein sequence ID" value="KAF9800849.1"/>
    <property type="molecule type" value="Genomic_DNA"/>
</dbReference>
<dbReference type="InterPro" id="IPR040976">
    <property type="entry name" value="Pkinase_fungal"/>
</dbReference>
<feature type="domain" description="Fungal-type protein kinase" evidence="2">
    <location>
        <begin position="6"/>
        <end position="215"/>
    </location>
</feature>
<feature type="compositionally biased region" description="Low complexity" evidence="1">
    <location>
        <begin position="366"/>
        <end position="375"/>
    </location>
</feature>
<evidence type="ECO:0000313" key="4">
    <source>
        <dbReference type="Proteomes" id="UP000639403"/>
    </source>
</evidence>